<proteinExistence type="predicted"/>
<evidence type="ECO:0000259" key="2">
    <source>
        <dbReference type="PROSITE" id="PS50995"/>
    </source>
</evidence>
<feature type="compositionally biased region" description="Polar residues" evidence="1">
    <location>
        <begin position="169"/>
        <end position="178"/>
    </location>
</feature>
<evidence type="ECO:0000256" key="1">
    <source>
        <dbReference type="SAM" id="MobiDB-lite"/>
    </source>
</evidence>
<dbReference type="Proteomes" id="UP001501074">
    <property type="component" value="Unassembled WGS sequence"/>
</dbReference>
<keyword evidence="4" id="KW-1185">Reference proteome</keyword>
<dbReference type="InterPro" id="IPR036388">
    <property type="entry name" value="WH-like_DNA-bd_sf"/>
</dbReference>
<dbReference type="SMART" id="SM00347">
    <property type="entry name" value="HTH_MARR"/>
    <property type="match status" value="1"/>
</dbReference>
<dbReference type="InterPro" id="IPR000835">
    <property type="entry name" value="HTH_MarR-typ"/>
</dbReference>
<dbReference type="SUPFAM" id="SSF46785">
    <property type="entry name" value="Winged helix' DNA-binding domain"/>
    <property type="match status" value="1"/>
</dbReference>
<dbReference type="RefSeq" id="WP_231484995.1">
    <property type="nucleotide sequence ID" value="NZ_BAAAZO010000001.1"/>
</dbReference>
<sequence>MSVTAEAVSDLFLQMQSVGRSMKALSGKEADRLSLSSLMVLSQVESLGEVRSSGLAEVLGVDNSVVSRQLAVLEAVGLTARRPDPQDGRAWLAHVTPAGRQRLADMRAHRAALVMKALDSWTEPEAQSLCAQLLRLDEALQQVIHDNDPASRRGDPTAHRAAGTAGEATPSSTRKVHS</sequence>
<reference evidence="4" key="1">
    <citation type="journal article" date="2019" name="Int. J. Syst. Evol. Microbiol.">
        <title>The Global Catalogue of Microorganisms (GCM) 10K type strain sequencing project: providing services to taxonomists for standard genome sequencing and annotation.</title>
        <authorList>
            <consortium name="The Broad Institute Genomics Platform"/>
            <consortium name="The Broad Institute Genome Sequencing Center for Infectious Disease"/>
            <person name="Wu L."/>
            <person name="Ma J."/>
        </authorList>
    </citation>
    <scope>NUCLEOTIDE SEQUENCE [LARGE SCALE GENOMIC DNA]</scope>
    <source>
        <strain evidence="4">JCM 16902</strain>
    </source>
</reference>
<evidence type="ECO:0000313" key="4">
    <source>
        <dbReference type="Proteomes" id="UP001501074"/>
    </source>
</evidence>
<organism evidence="3 4">
    <name type="scientific">Kineosporia mesophila</name>
    <dbReference type="NCBI Taxonomy" id="566012"/>
    <lineage>
        <taxon>Bacteria</taxon>
        <taxon>Bacillati</taxon>
        <taxon>Actinomycetota</taxon>
        <taxon>Actinomycetes</taxon>
        <taxon>Kineosporiales</taxon>
        <taxon>Kineosporiaceae</taxon>
        <taxon>Kineosporia</taxon>
    </lineage>
</organism>
<dbReference type="PANTHER" id="PTHR39515">
    <property type="entry name" value="CONSERVED PROTEIN"/>
    <property type="match status" value="1"/>
</dbReference>
<evidence type="ECO:0000313" key="3">
    <source>
        <dbReference type="EMBL" id="GAA3592243.1"/>
    </source>
</evidence>
<dbReference type="Gene3D" id="1.10.10.10">
    <property type="entry name" value="Winged helix-like DNA-binding domain superfamily/Winged helix DNA-binding domain"/>
    <property type="match status" value="1"/>
</dbReference>
<dbReference type="InterPro" id="IPR052526">
    <property type="entry name" value="HTH-type_Bedaq_tolerance"/>
</dbReference>
<dbReference type="InterPro" id="IPR036390">
    <property type="entry name" value="WH_DNA-bd_sf"/>
</dbReference>
<feature type="compositionally biased region" description="Basic and acidic residues" evidence="1">
    <location>
        <begin position="146"/>
        <end position="158"/>
    </location>
</feature>
<protein>
    <recommendedName>
        <fullName evidence="2">HTH marR-type domain-containing protein</fullName>
    </recommendedName>
</protein>
<comment type="caution">
    <text evidence="3">The sequence shown here is derived from an EMBL/GenBank/DDBJ whole genome shotgun (WGS) entry which is preliminary data.</text>
</comment>
<dbReference type="PANTHER" id="PTHR39515:SF2">
    <property type="entry name" value="HTH-TYPE TRANSCRIPTIONAL REGULATOR RV0880"/>
    <property type="match status" value="1"/>
</dbReference>
<accession>A0ABP6YWW9</accession>
<dbReference type="Pfam" id="PF01047">
    <property type="entry name" value="MarR"/>
    <property type="match status" value="1"/>
</dbReference>
<feature type="domain" description="HTH marR-type" evidence="2">
    <location>
        <begin position="8"/>
        <end position="138"/>
    </location>
</feature>
<dbReference type="PROSITE" id="PS50995">
    <property type="entry name" value="HTH_MARR_2"/>
    <property type="match status" value="1"/>
</dbReference>
<gene>
    <name evidence="3" type="ORF">GCM10022223_03640</name>
</gene>
<dbReference type="EMBL" id="BAAAZO010000001">
    <property type="protein sequence ID" value="GAA3592243.1"/>
    <property type="molecule type" value="Genomic_DNA"/>
</dbReference>
<feature type="region of interest" description="Disordered" evidence="1">
    <location>
        <begin position="146"/>
        <end position="178"/>
    </location>
</feature>
<name>A0ABP6YWW9_9ACTN</name>